<dbReference type="AlphaFoldDB" id="A0A0N4YH20"/>
<feature type="domain" description="Nematode cuticle collagen N-terminal" evidence="4">
    <location>
        <begin position="8"/>
        <end position="59"/>
    </location>
</feature>
<dbReference type="EMBL" id="UYSL01022054">
    <property type="protein sequence ID" value="VDL79729.1"/>
    <property type="molecule type" value="Genomic_DNA"/>
</dbReference>
<evidence type="ECO:0000313" key="5">
    <source>
        <dbReference type="EMBL" id="VDL79729.1"/>
    </source>
</evidence>
<evidence type="ECO:0000259" key="4">
    <source>
        <dbReference type="SMART" id="SM01088"/>
    </source>
</evidence>
<keyword evidence="3" id="KW-1133">Transmembrane helix</keyword>
<organism evidence="7">
    <name type="scientific">Nippostrongylus brasiliensis</name>
    <name type="common">Rat hookworm</name>
    <dbReference type="NCBI Taxonomy" id="27835"/>
    <lineage>
        <taxon>Eukaryota</taxon>
        <taxon>Metazoa</taxon>
        <taxon>Ecdysozoa</taxon>
        <taxon>Nematoda</taxon>
        <taxon>Chromadorea</taxon>
        <taxon>Rhabditida</taxon>
        <taxon>Rhabditina</taxon>
        <taxon>Rhabditomorpha</taxon>
        <taxon>Strongyloidea</taxon>
        <taxon>Heligmosomidae</taxon>
        <taxon>Nippostrongylus</taxon>
    </lineage>
</organism>
<evidence type="ECO:0000313" key="7">
    <source>
        <dbReference type="WBParaSite" id="NBR_0001613301-mRNA-1"/>
    </source>
</evidence>
<evidence type="ECO:0000256" key="2">
    <source>
        <dbReference type="SAM" id="MobiDB-lite"/>
    </source>
</evidence>
<reference evidence="5 6" key="2">
    <citation type="submission" date="2018-11" db="EMBL/GenBank/DDBJ databases">
        <authorList>
            <consortium name="Pathogen Informatics"/>
        </authorList>
    </citation>
    <scope>NUCLEOTIDE SEQUENCE [LARGE SCALE GENOMIC DNA]</scope>
</reference>
<keyword evidence="6" id="KW-1185">Reference proteome</keyword>
<protein>
    <submittedName>
        <fullName evidence="7">Col_cuticle_N domain-containing protein</fullName>
    </submittedName>
</protein>
<evidence type="ECO:0000313" key="6">
    <source>
        <dbReference type="Proteomes" id="UP000271162"/>
    </source>
</evidence>
<evidence type="ECO:0000256" key="3">
    <source>
        <dbReference type="SAM" id="Phobius"/>
    </source>
</evidence>
<accession>A0A0N4YH20</accession>
<name>A0A0N4YH20_NIPBR</name>
<dbReference type="GO" id="GO:0042302">
    <property type="term" value="F:structural constituent of cuticle"/>
    <property type="evidence" value="ECO:0007669"/>
    <property type="project" value="InterPro"/>
</dbReference>
<dbReference type="Proteomes" id="UP000271162">
    <property type="component" value="Unassembled WGS sequence"/>
</dbReference>
<dbReference type="WBParaSite" id="NBR_0001613301-mRNA-1">
    <property type="protein sequence ID" value="NBR_0001613301-mRNA-1"/>
    <property type="gene ID" value="NBR_0001613301"/>
</dbReference>
<evidence type="ECO:0000256" key="1">
    <source>
        <dbReference type="ARBA" id="ARBA00022737"/>
    </source>
</evidence>
<gene>
    <name evidence="5" type="ORF">NBR_LOCUS16134</name>
</gene>
<feature type="region of interest" description="Disordered" evidence="2">
    <location>
        <begin position="98"/>
        <end position="117"/>
    </location>
</feature>
<keyword evidence="1" id="KW-0677">Repeat</keyword>
<keyword evidence="3" id="KW-0472">Membrane</keyword>
<sequence>MGTLLHYAVTGAFISTAVVIGVTFVIIFDVISGINEFQRDIEKELDQFKHIANDAWKTMMAAQQAEGGASHVSVFGSRIRRGGSYSTGGGGGVAAGGGGGGGYSRGGGGGGGGGGCQ</sequence>
<dbReference type="Pfam" id="PF01484">
    <property type="entry name" value="Col_cuticle_N"/>
    <property type="match status" value="1"/>
</dbReference>
<dbReference type="InterPro" id="IPR002486">
    <property type="entry name" value="Col_cuticle_N"/>
</dbReference>
<feature type="transmembrane region" description="Helical" evidence="3">
    <location>
        <begin position="6"/>
        <end position="31"/>
    </location>
</feature>
<proteinExistence type="predicted"/>
<dbReference type="STRING" id="27835.A0A0N4YH20"/>
<reference evidence="7" key="1">
    <citation type="submission" date="2017-02" db="UniProtKB">
        <authorList>
            <consortium name="WormBaseParasite"/>
        </authorList>
    </citation>
    <scope>IDENTIFICATION</scope>
</reference>
<dbReference type="SMART" id="SM01088">
    <property type="entry name" value="Col_cuticle_N"/>
    <property type="match status" value="1"/>
</dbReference>
<keyword evidence="3" id="KW-0812">Transmembrane</keyword>